<gene>
    <name evidence="7" type="ORF">GCM10009001_17570</name>
</gene>
<feature type="transmembrane region" description="Helical" evidence="5">
    <location>
        <begin position="6"/>
        <end position="24"/>
    </location>
</feature>
<dbReference type="PANTHER" id="PTHR30071">
    <property type="entry name" value="HEME EXPORTER PROTEIN C"/>
    <property type="match status" value="1"/>
</dbReference>
<evidence type="ECO:0000259" key="6">
    <source>
        <dbReference type="Pfam" id="PF01578"/>
    </source>
</evidence>
<evidence type="ECO:0000313" key="7">
    <source>
        <dbReference type="EMBL" id="GAA0601350.1"/>
    </source>
</evidence>
<dbReference type="Proteomes" id="UP001500866">
    <property type="component" value="Unassembled WGS sequence"/>
</dbReference>
<comment type="caution">
    <text evidence="7">The sequence shown here is derived from an EMBL/GenBank/DDBJ whole genome shotgun (WGS) entry which is preliminary data.</text>
</comment>
<organism evidence="7 8">
    <name type="scientific">Virgibacillus siamensis</name>
    <dbReference type="NCBI Taxonomy" id="480071"/>
    <lineage>
        <taxon>Bacteria</taxon>
        <taxon>Bacillati</taxon>
        <taxon>Bacillota</taxon>
        <taxon>Bacilli</taxon>
        <taxon>Bacillales</taxon>
        <taxon>Bacillaceae</taxon>
        <taxon>Virgibacillus</taxon>
    </lineage>
</organism>
<protein>
    <submittedName>
        <fullName evidence="7">Cytochrome c biogenesis protein</fullName>
    </submittedName>
</protein>
<feature type="transmembrane region" description="Helical" evidence="5">
    <location>
        <begin position="130"/>
        <end position="156"/>
    </location>
</feature>
<comment type="subcellular location">
    <subcellularLocation>
        <location evidence="1">Membrane</location>
        <topology evidence="1">Multi-pass membrane protein</topology>
    </subcellularLocation>
</comment>
<accession>A0ABN1G0D8</accession>
<sequence length="276" mass="32551">MLESKWVYEIILIIYGLSLVGYFIDFIQRNRRANRIAFWLLSMVWLFQTIFLVTNIFFENNFPVLTLYDGLFFYAWVLVTFSVIINRLFRVQFILFFTNLVGFFVFLLYVSTRAQTYLQDQGIQLVHEILITHITLAIVSYGFFTLSFLFSLMYLIQYKFLKEKKGLNWMWRLGDLQRLDSFSFIAVTLGVPLLTIAIILGVVWAYVANAEFYWFDMKTIGSLFVLAVYILYLFLRLGKGQQGKSISMYSTAAFLILLVNFFLFNVLSNFHFNSFL</sequence>
<proteinExistence type="predicted"/>
<keyword evidence="8" id="KW-1185">Reference proteome</keyword>
<evidence type="ECO:0000313" key="8">
    <source>
        <dbReference type="Proteomes" id="UP001500866"/>
    </source>
</evidence>
<dbReference type="InterPro" id="IPR002541">
    <property type="entry name" value="Cyt_c_assembly"/>
</dbReference>
<keyword evidence="2 5" id="KW-0812">Transmembrane</keyword>
<feature type="transmembrane region" description="Helical" evidence="5">
    <location>
        <begin position="212"/>
        <end position="234"/>
    </location>
</feature>
<dbReference type="PANTHER" id="PTHR30071:SF15">
    <property type="entry name" value="PROTEIN HEMX"/>
    <property type="match status" value="1"/>
</dbReference>
<feature type="transmembrane region" description="Helical" evidence="5">
    <location>
        <begin position="93"/>
        <end position="110"/>
    </location>
</feature>
<keyword evidence="4 5" id="KW-0472">Membrane</keyword>
<evidence type="ECO:0000256" key="1">
    <source>
        <dbReference type="ARBA" id="ARBA00004141"/>
    </source>
</evidence>
<feature type="transmembrane region" description="Helical" evidence="5">
    <location>
        <begin position="64"/>
        <end position="86"/>
    </location>
</feature>
<feature type="domain" description="Cytochrome c assembly protein" evidence="6">
    <location>
        <begin position="66"/>
        <end position="268"/>
    </location>
</feature>
<name>A0ABN1G0D8_9BACI</name>
<dbReference type="RefSeq" id="WP_343812198.1">
    <property type="nucleotide sequence ID" value="NZ_BAAADS010000012.1"/>
</dbReference>
<dbReference type="Pfam" id="PF01578">
    <property type="entry name" value="Cytochrom_C_asm"/>
    <property type="match status" value="1"/>
</dbReference>
<feature type="transmembrane region" description="Helical" evidence="5">
    <location>
        <begin position="36"/>
        <end position="58"/>
    </location>
</feature>
<evidence type="ECO:0000256" key="5">
    <source>
        <dbReference type="SAM" id="Phobius"/>
    </source>
</evidence>
<reference evidence="7 8" key="1">
    <citation type="journal article" date="2019" name="Int. J. Syst. Evol. Microbiol.">
        <title>The Global Catalogue of Microorganisms (GCM) 10K type strain sequencing project: providing services to taxonomists for standard genome sequencing and annotation.</title>
        <authorList>
            <consortium name="The Broad Institute Genomics Platform"/>
            <consortium name="The Broad Institute Genome Sequencing Center for Infectious Disease"/>
            <person name="Wu L."/>
            <person name="Ma J."/>
        </authorList>
    </citation>
    <scope>NUCLEOTIDE SEQUENCE [LARGE SCALE GENOMIC DNA]</scope>
    <source>
        <strain evidence="7 8">JCM 15395</strain>
    </source>
</reference>
<feature type="transmembrane region" description="Helical" evidence="5">
    <location>
        <begin position="182"/>
        <end position="206"/>
    </location>
</feature>
<evidence type="ECO:0000256" key="3">
    <source>
        <dbReference type="ARBA" id="ARBA00022989"/>
    </source>
</evidence>
<feature type="transmembrane region" description="Helical" evidence="5">
    <location>
        <begin position="246"/>
        <end position="267"/>
    </location>
</feature>
<dbReference type="InterPro" id="IPR045062">
    <property type="entry name" value="Cyt_c_biogenesis_CcsA/CcmC"/>
</dbReference>
<keyword evidence="3 5" id="KW-1133">Transmembrane helix</keyword>
<evidence type="ECO:0000256" key="2">
    <source>
        <dbReference type="ARBA" id="ARBA00022692"/>
    </source>
</evidence>
<evidence type="ECO:0000256" key="4">
    <source>
        <dbReference type="ARBA" id="ARBA00023136"/>
    </source>
</evidence>
<dbReference type="EMBL" id="BAAADS010000012">
    <property type="protein sequence ID" value="GAA0601350.1"/>
    <property type="molecule type" value="Genomic_DNA"/>
</dbReference>